<gene>
    <name evidence="7" type="ORF">GCM10010921_05410</name>
</gene>
<dbReference type="Proteomes" id="UP000657592">
    <property type="component" value="Unassembled WGS sequence"/>
</dbReference>
<name>A0A917IBR3_9MICO</name>
<dbReference type="AlphaFoldDB" id="A0A917IBR3"/>
<keyword evidence="8" id="KW-1185">Reference proteome</keyword>
<dbReference type="GO" id="GO:0005886">
    <property type="term" value="C:plasma membrane"/>
    <property type="evidence" value="ECO:0007669"/>
    <property type="project" value="UniProtKB-SubCell"/>
</dbReference>
<protein>
    <submittedName>
        <fullName evidence="7">MFS transporter</fullName>
    </submittedName>
</protein>
<proteinExistence type="predicted"/>
<evidence type="ECO:0000313" key="7">
    <source>
        <dbReference type="EMBL" id="GGH36336.1"/>
    </source>
</evidence>
<dbReference type="GO" id="GO:0022857">
    <property type="term" value="F:transmembrane transporter activity"/>
    <property type="evidence" value="ECO:0007669"/>
    <property type="project" value="InterPro"/>
</dbReference>
<dbReference type="InterPro" id="IPR011701">
    <property type="entry name" value="MFS"/>
</dbReference>
<organism evidence="7 8">
    <name type="scientific">Microbacterium album</name>
    <dbReference type="NCBI Taxonomy" id="2053191"/>
    <lineage>
        <taxon>Bacteria</taxon>
        <taxon>Bacillati</taxon>
        <taxon>Actinomycetota</taxon>
        <taxon>Actinomycetes</taxon>
        <taxon>Micrococcales</taxon>
        <taxon>Microbacteriaceae</taxon>
        <taxon>Microbacterium</taxon>
    </lineage>
</organism>
<dbReference type="PANTHER" id="PTHR23527:SF1">
    <property type="entry name" value="BLL3282 PROTEIN"/>
    <property type="match status" value="1"/>
</dbReference>
<comment type="subcellular location">
    <subcellularLocation>
        <location evidence="1">Cell membrane</location>
        <topology evidence="1">Multi-pass membrane protein</topology>
    </subcellularLocation>
</comment>
<feature type="transmembrane region" description="Helical" evidence="5">
    <location>
        <begin position="78"/>
        <end position="96"/>
    </location>
</feature>
<dbReference type="PROSITE" id="PS50850">
    <property type="entry name" value="MFS"/>
    <property type="match status" value="1"/>
</dbReference>
<evidence type="ECO:0000256" key="4">
    <source>
        <dbReference type="ARBA" id="ARBA00023136"/>
    </source>
</evidence>
<evidence type="ECO:0000256" key="2">
    <source>
        <dbReference type="ARBA" id="ARBA00022692"/>
    </source>
</evidence>
<dbReference type="InterPro" id="IPR036259">
    <property type="entry name" value="MFS_trans_sf"/>
</dbReference>
<dbReference type="PANTHER" id="PTHR23527">
    <property type="entry name" value="BLL3282 PROTEIN"/>
    <property type="match status" value="1"/>
</dbReference>
<keyword evidence="2 5" id="KW-0812">Transmembrane</keyword>
<evidence type="ECO:0000256" key="1">
    <source>
        <dbReference type="ARBA" id="ARBA00004651"/>
    </source>
</evidence>
<dbReference type="EMBL" id="BMJY01000002">
    <property type="protein sequence ID" value="GGH36336.1"/>
    <property type="molecule type" value="Genomic_DNA"/>
</dbReference>
<feature type="transmembrane region" description="Helical" evidence="5">
    <location>
        <begin position="52"/>
        <end position="71"/>
    </location>
</feature>
<keyword evidence="3 5" id="KW-1133">Transmembrane helix</keyword>
<evidence type="ECO:0000256" key="5">
    <source>
        <dbReference type="SAM" id="Phobius"/>
    </source>
</evidence>
<accession>A0A917IBR3</accession>
<reference evidence="7" key="1">
    <citation type="journal article" date="2014" name="Int. J. Syst. Evol. Microbiol.">
        <title>Complete genome sequence of Corynebacterium casei LMG S-19264T (=DSM 44701T), isolated from a smear-ripened cheese.</title>
        <authorList>
            <consortium name="US DOE Joint Genome Institute (JGI-PGF)"/>
            <person name="Walter F."/>
            <person name="Albersmeier A."/>
            <person name="Kalinowski J."/>
            <person name="Ruckert C."/>
        </authorList>
    </citation>
    <scope>NUCLEOTIDE SEQUENCE</scope>
    <source>
        <strain evidence="7">CGMCC 1.15794</strain>
    </source>
</reference>
<feature type="transmembrane region" description="Helical" evidence="5">
    <location>
        <begin position="279"/>
        <end position="300"/>
    </location>
</feature>
<keyword evidence="4 5" id="KW-0472">Membrane</keyword>
<comment type="caution">
    <text evidence="7">The sequence shown here is derived from an EMBL/GenBank/DDBJ whole genome shotgun (WGS) entry which is preliminary data.</text>
</comment>
<dbReference type="InterPro" id="IPR020846">
    <property type="entry name" value="MFS_dom"/>
</dbReference>
<dbReference type="RefSeq" id="WP_229663033.1">
    <property type="nucleotide sequence ID" value="NZ_BMJY01000002.1"/>
</dbReference>
<feature type="transmembrane region" description="Helical" evidence="5">
    <location>
        <begin position="102"/>
        <end position="122"/>
    </location>
</feature>
<feature type="domain" description="Major facilitator superfamily (MFS) profile" evidence="6">
    <location>
        <begin position="12"/>
        <end position="390"/>
    </location>
</feature>
<evidence type="ECO:0000256" key="3">
    <source>
        <dbReference type="ARBA" id="ARBA00022989"/>
    </source>
</evidence>
<evidence type="ECO:0000259" key="6">
    <source>
        <dbReference type="PROSITE" id="PS50850"/>
    </source>
</evidence>
<dbReference type="SUPFAM" id="SSF103473">
    <property type="entry name" value="MFS general substrate transporter"/>
    <property type="match status" value="1"/>
</dbReference>
<dbReference type="Pfam" id="PF07690">
    <property type="entry name" value="MFS_1"/>
    <property type="match status" value="1"/>
</dbReference>
<reference evidence="7" key="2">
    <citation type="submission" date="2020-09" db="EMBL/GenBank/DDBJ databases">
        <authorList>
            <person name="Sun Q."/>
            <person name="Zhou Y."/>
        </authorList>
    </citation>
    <scope>NUCLEOTIDE SEQUENCE</scope>
    <source>
        <strain evidence="7">CGMCC 1.15794</strain>
    </source>
</reference>
<dbReference type="InterPro" id="IPR052952">
    <property type="entry name" value="MFS-Transporter"/>
</dbReference>
<evidence type="ECO:0000313" key="8">
    <source>
        <dbReference type="Proteomes" id="UP000657592"/>
    </source>
</evidence>
<sequence>MSAQPSPSLAWVQLTLAIGAQLAGSAFAATPAFLIPVLHSEHGMSLAQAGVLAGAPSLGLVLTLVAWGALADRMGERLTITAGLVLGCAAALGAALADGYAWLGVFLVLGGMAAGSASSASGRLVVGWFPRERRGLAMGIRQMAQPLGVTVAAVAVPPLAAASGVGAALMLSVVLTGTLTVACGLGIRDPRRAPAGGAQAPAAANPYRSSGFLWRIHAVSVLLVVPQFALSTFGLVWLVAELGWSELAAGALVGGAQFAGALGRIGIGIWSDRIGRVRLLRRIAVAGIAVLLALAGLAGLEWAGAAAVAYVIATCVSVADNGPAFTSVAEFAGPVWAGRALGVQNTGQFVAAALVGPAVGGLIGLVGYPLSFALVALAPALSLPLIPSRDREHGVPVEASPDRPG</sequence>
<feature type="transmembrane region" description="Helical" evidence="5">
    <location>
        <begin position="143"/>
        <end position="161"/>
    </location>
</feature>
<feature type="transmembrane region" description="Helical" evidence="5">
    <location>
        <begin position="246"/>
        <end position="267"/>
    </location>
</feature>
<feature type="transmembrane region" description="Helical" evidence="5">
    <location>
        <begin position="358"/>
        <end position="381"/>
    </location>
</feature>
<feature type="transmembrane region" description="Helical" evidence="5">
    <location>
        <begin position="167"/>
        <end position="187"/>
    </location>
</feature>
<feature type="transmembrane region" description="Helical" evidence="5">
    <location>
        <begin position="218"/>
        <end position="240"/>
    </location>
</feature>
<dbReference type="Gene3D" id="1.20.1250.20">
    <property type="entry name" value="MFS general substrate transporter like domains"/>
    <property type="match status" value="2"/>
</dbReference>